<dbReference type="OrthoDB" id="9794322at2"/>
<gene>
    <name evidence="11" type="ORF">CLV58_101404</name>
</gene>
<proteinExistence type="inferred from homology"/>
<sequence>MNRIAILGALLCSLGMTAWLTGREPDPATEWPEYLGGPDRNHYSTLRQINTDNVSQLKPVWEFHTGDSGQVQCNSIIVGGMLYGVTASNQLFALDAATGKERWRFAESGGASSLSTNRGVVYWRSSKPGDTTPARILYAYGSSLYAINASTGKPIGDFGSNGHISLKRGLGPTAEHKFVISNTPGTLFEDLIVMPLRLSEGADAAPGAIQAFNVRTGKLAWVFHTIPRPGEYGYESWPKNAYKNTDVGGANCWAGMSVDRKRGILYVPTGSAAFDFYGGNRAGKNLFANCLIALDARTGKRLWHQQLVHHDIWDRDLPAPPNLLTVKQNGKPVDAVAQVTKQGYVYLFDRVTGKPLFPIQEVPMPKSALPEETTWPTQPIPTKPKPFARQTLTEADINPYSDDRDSLLAQFRRARKGAYVPLSLTPTLVLPGADGGAEWGGAAVDPDGILYVNANEMAWLFSLRPTPKADELAQLSPGHRLYTINCQTCHGPERKGNVASGYPSLVAIGQRRDRAYVSNLIGHGKGMMPGFPTLSAGEKQALLAFLFGDEKSEATPVAAGQQEPYVPYKFNGYNKFLDSKGYAGIKPPWGTLTAIDLNTGEHRWQLPLGELPELTAKGIPPTGTENYGGPVVTAGGVLFIAATKDGMFRAFDKKTGKLLWQTALPAAGFATPSTYAVNGKQYVVVACGGTKLGTKKGDSYVAFALP</sequence>
<dbReference type="InterPro" id="IPR018391">
    <property type="entry name" value="PQQ_b-propeller_rpt"/>
</dbReference>
<evidence type="ECO:0000256" key="2">
    <source>
        <dbReference type="ARBA" id="ARBA00008156"/>
    </source>
</evidence>
<dbReference type="EMBL" id="PVTE01000001">
    <property type="protein sequence ID" value="PRY47336.1"/>
    <property type="molecule type" value="Genomic_DNA"/>
</dbReference>
<dbReference type="CDD" id="cd10280">
    <property type="entry name" value="PQQ_mGDH"/>
    <property type="match status" value="1"/>
</dbReference>
<keyword evidence="6" id="KW-0560">Oxidoreductase</keyword>
<dbReference type="RefSeq" id="WP_106136066.1">
    <property type="nucleotide sequence ID" value="NZ_PVTE01000001.1"/>
</dbReference>
<evidence type="ECO:0000256" key="7">
    <source>
        <dbReference type="ARBA" id="ARBA00023004"/>
    </source>
</evidence>
<name>A0A2T0TNV6_9BACT</name>
<evidence type="ECO:0000256" key="9">
    <source>
        <dbReference type="SAM" id="SignalP"/>
    </source>
</evidence>
<dbReference type="InterPro" id="IPR002372">
    <property type="entry name" value="PQQ_rpt_dom"/>
</dbReference>
<dbReference type="GO" id="GO:0046872">
    <property type="term" value="F:metal ion binding"/>
    <property type="evidence" value="ECO:0007669"/>
    <property type="project" value="UniProtKB-KW"/>
</dbReference>
<dbReference type="InterPro" id="IPR017511">
    <property type="entry name" value="PQQ_mDH"/>
</dbReference>
<comment type="cofactor">
    <cofactor evidence="1">
        <name>pyrroloquinoline quinone</name>
        <dbReference type="ChEBI" id="CHEBI:58442"/>
    </cofactor>
</comment>
<feature type="chain" id="PRO_5015599291" evidence="9">
    <location>
        <begin position="19"/>
        <end position="706"/>
    </location>
</feature>
<dbReference type="GO" id="GO:0016020">
    <property type="term" value="C:membrane"/>
    <property type="evidence" value="ECO:0007669"/>
    <property type="project" value="InterPro"/>
</dbReference>
<dbReference type="PROSITE" id="PS51007">
    <property type="entry name" value="CYTC"/>
    <property type="match status" value="1"/>
</dbReference>
<dbReference type="InterPro" id="IPR036909">
    <property type="entry name" value="Cyt_c-like_dom_sf"/>
</dbReference>
<comment type="caution">
    <text evidence="11">The sequence shown here is derived from an EMBL/GenBank/DDBJ whole genome shotgun (WGS) entry which is preliminary data.</text>
</comment>
<keyword evidence="7 8" id="KW-0408">Iron</keyword>
<dbReference type="GO" id="GO:0009055">
    <property type="term" value="F:electron transfer activity"/>
    <property type="evidence" value="ECO:0007669"/>
    <property type="project" value="InterPro"/>
</dbReference>
<dbReference type="InterPro" id="IPR009056">
    <property type="entry name" value="Cyt_c-like_dom"/>
</dbReference>
<dbReference type="SUPFAM" id="SSF50998">
    <property type="entry name" value="Quinoprotein alcohol dehydrogenase-like"/>
    <property type="match status" value="1"/>
</dbReference>
<dbReference type="GO" id="GO:0008876">
    <property type="term" value="F:quinoprotein glucose dehydrogenase activity"/>
    <property type="evidence" value="ECO:0007669"/>
    <property type="project" value="TreeGrafter"/>
</dbReference>
<keyword evidence="12" id="KW-1185">Reference proteome</keyword>
<reference evidence="11 12" key="1">
    <citation type="submission" date="2018-03" db="EMBL/GenBank/DDBJ databases">
        <title>Genomic Encyclopedia of Archaeal and Bacterial Type Strains, Phase II (KMG-II): from individual species to whole genera.</title>
        <authorList>
            <person name="Goeker M."/>
        </authorList>
    </citation>
    <scope>NUCLEOTIDE SEQUENCE [LARGE SCALE GENOMIC DNA]</scope>
    <source>
        <strain evidence="11 12">DSM 28354</strain>
    </source>
</reference>
<dbReference type="SUPFAM" id="SSF46626">
    <property type="entry name" value="Cytochrome c"/>
    <property type="match status" value="1"/>
</dbReference>
<evidence type="ECO:0000256" key="5">
    <source>
        <dbReference type="ARBA" id="ARBA00022729"/>
    </source>
</evidence>
<dbReference type="Proteomes" id="UP000238375">
    <property type="component" value="Unassembled WGS sequence"/>
</dbReference>
<evidence type="ECO:0000256" key="8">
    <source>
        <dbReference type="PROSITE-ProRule" id="PRU00433"/>
    </source>
</evidence>
<protein>
    <submittedName>
        <fullName evidence="11">Quinoprotein glucose dehydrogenase</fullName>
    </submittedName>
</protein>
<feature type="signal peptide" evidence="9">
    <location>
        <begin position="1"/>
        <end position="18"/>
    </location>
</feature>
<organism evidence="11 12">
    <name type="scientific">Spirosoma oryzae</name>
    <dbReference type="NCBI Taxonomy" id="1469603"/>
    <lineage>
        <taxon>Bacteria</taxon>
        <taxon>Pseudomonadati</taxon>
        <taxon>Bacteroidota</taxon>
        <taxon>Cytophagia</taxon>
        <taxon>Cytophagales</taxon>
        <taxon>Cytophagaceae</taxon>
        <taxon>Spirosoma</taxon>
    </lineage>
</organism>
<dbReference type="GO" id="GO:0020037">
    <property type="term" value="F:heme binding"/>
    <property type="evidence" value="ECO:0007669"/>
    <property type="project" value="InterPro"/>
</dbReference>
<keyword evidence="4 8" id="KW-0479">Metal-binding</keyword>
<dbReference type="AlphaFoldDB" id="A0A2T0TNV6"/>
<dbReference type="Pfam" id="PF01011">
    <property type="entry name" value="PQQ"/>
    <property type="match status" value="2"/>
</dbReference>
<comment type="similarity">
    <text evidence="2">Belongs to the bacterial PQQ dehydrogenase family.</text>
</comment>
<evidence type="ECO:0000256" key="3">
    <source>
        <dbReference type="ARBA" id="ARBA00022617"/>
    </source>
</evidence>
<dbReference type="InterPro" id="IPR011047">
    <property type="entry name" value="Quinoprotein_ADH-like_sf"/>
</dbReference>
<dbReference type="GO" id="GO:0048038">
    <property type="term" value="F:quinone binding"/>
    <property type="evidence" value="ECO:0007669"/>
    <property type="project" value="InterPro"/>
</dbReference>
<dbReference type="SMART" id="SM00564">
    <property type="entry name" value="PQQ"/>
    <property type="match status" value="5"/>
</dbReference>
<evidence type="ECO:0000313" key="12">
    <source>
        <dbReference type="Proteomes" id="UP000238375"/>
    </source>
</evidence>
<keyword evidence="3 8" id="KW-0349">Heme</keyword>
<keyword evidence="5 9" id="KW-0732">Signal</keyword>
<evidence type="ECO:0000256" key="6">
    <source>
        <dbReference type="ARBA" id="ARBA00023002"/>
    </source>
</evidence>
<dbReference type="PANTHER" id="PTHR32303:SF4">
    <property type="entry name" value="QUINOPROTEIN GLUCOSE DEHYDROGENASE"/>
    <property type="match status" value="1"/>
</dbReference>
<dbReference type="Gene3D" id="2.140.10.10">
    <property type="entry name" value="Quinoprotein alcohol dehydrogenase-like superfamily"/>
    <property type="match status" value="2"/>
</dbReference>
<dbReference type="PANTHER" id="PTHR32303">
    <property type="entry name" value="QUINOPROTEIN ALCOHOL DEHYDROGENASE (CYTOCHROME C)"/>
    <property type="match status" value="1"/>
</dbReference>
<evidence type="ECO:0000313" key="11">
    <source>
        <dbReference type="EMBL" id="PRY47336.1"/>
    </source>
</evidence>
<evidence type="ECO:0000256" key="4">
    <source>
        <dbReference type="ARBA" id="ARBA00022723"/>
    </source>
</evidence>
<evidence type="ECO:0000259" key="10">
    <source>
        <dbReference type="PROSITE" id="PS51007"/>
    </source>
</evidence>
<accession>A0A2T0TNV6</accession>
<evidence type="ECO:0000256" key="1">
    <source>
        <dbReference type="ARBA" id="ARBA00001931"/>
    </source>
</evidence>
<feature type="domain" description="Cytochrome c" evidence="10">
    <location>
        <begin position="473"/>
        <end position="550"/>
    </location>
</feature>